<dbReference type="InterPro" id="IPR036805">
    <property type="entry name" value="Tscrpt_elong_fac_GreA/B_N_sf"/>
</dbReference>
<comment type="similarity">
    <text evidence="4">Belongs to the GreA/GreB family. GreB subfamily.</text>
</comment>
<dbReference type="FunFam" id="1.10.287.180:FF:000001">
    <property type="entry name" value="Transcription elongation factor GreA"/>
    <property type="match status" value="1"/>
</dbReference>
<dbReference type="GO" id="GO:0032784">
    <property type="term" value="P:regulation of DNA-templated transcription elongation"/>
    <property type="evidence" value="ECO:0007669"/>
    <property type="project" value="UniProtKB-UniRule"/>
</dbReference>
<dbReference type="PANTHER" id="PTHR30437">
    <property type="entry name" value="TRANSCRIPTION ELONGATION FACTOR GREA"/>
    <property type="match status" value="1"/>
</dbReference>
<evidence type="ECO:0000313" key="9">
    <source>
        <dbReference type="Proteomes" id="UP000244152"/>
    </source>
</evidence>
<dbReference type="HAMAP" id="MF_00105">
    <property type="entry name" value="GreA_GreB"/>
    <property type="match status" value="1"/>
</dbReference>
<dbReference type="InterPro" id="IPR036953">
    <property type="entry name" value="GreA/GreB_C_sf"/>
</dbReference>
<proteinExistence type="inferred from homology"/>
<dbReference type="HAMAP" id="MF_00930">
    <property type="entry name" value="GreB"/>
    <property type="match status" value="1"/>
</dbReference>
<keyword evidence="8" id="KW-0648">Protein biosynthesis</keyword>
<keyword evidence="8" id="KW-0251">Elongation factor</keyword>
<dbReference type="SUPFAM" id="SSF54534">
    <property type="entry name" value="FKBP-like"/>
    <property type="match status" value="1"/>
</dbReference>
<dbReference type="InterPro" id="IPR006358">
    <property type="entry name" value="Tscrpt_elong_fac_GreB"/>
</dbReference>
<evidence type="ECO:0000256" key="5">
    <source>
        <dbReference type="SAM" id="MobiDB-lite"/>
    </source>
</evidence>
<dbReference type="FunFam" id="3.10.50.30:FF:000001">
    <property type="entry name" value="Transcription elongation factor GreA"/>
    <property type="match status" value="1"/>
</dbReference>
<name>A0A2T5IA27_9PROT</name>
<protein>
    <recommendedName>
        <fullName evidence="4">Transcription elongation factor GreB</fullName>
    </recommendedName>
    <alternativeName>
        <fullName evidence="4">Transcript cleavage factor GreB</fullName>
    </alternativeName>
</protein>
<comment type="caution">
    <text evidence="8">The sequence shown here is derived from an EMBL/GenBank/DDBJ whole genome shotgun (WGS) entry which is preliminary data.</text>
</comment>
<dbReference type="NCBIfam" id="TIGR01461">
    <property type="entry name" value="greB"/>
    <property type="match status" value="1"/>
</dbReference>
<feature type="domain" description="Transcription elongation factor GreA/GreB C-terminal" evidence="6">
    <location>
        <begin position="112"/>
        <end position="185"/>
    </location>
</feature>
<dbReference type="SUPFAM" id="SSF46557">
    <property type="entry name" value="GreA transcript cleavage protein, N-terminal domain"/>
    <property type="match status" value="1"/>
</dbReference>
<keyword evidence="1 4" id="KW-0805">Transcription regulation</keyword>
<gene>
    <name evidence="4" type="primary">greB</name>
    <name evidence="8" type="ORF">C8R21_11413</name>
</gene>
<dbReference type="InterPro" id="IPR023459">
    <property type="entry name" value="Tscrpt_elong_fac_GreA/B_fam"/>
</dbReference>
<feature type="region of interest" description="Disordered" evidence="5">
    <location>
        <begin position="1"/>
        <end position="34"/>
    </location>
</feature>
<dbReference type="InterPro" id="IPR022691">
    <property type="entry name" value="Tscrpt_elong_fac_GreA/B_N"/>
</dbReference>
<feature type="compositionally biased region" description="Acidic residues" evidence="5">
    <location>
        <begin position="10"/>
        <end position="19"/>
    </location>
</feature>
<dbReference type="GO" id="GO:0006354">
    <property type="term" value="P:DNA-templated transcription elongation"/>
    <property type="evidence" value="ECO:0007669"/>
    <property type="project" value="TreeGrafter"/>
</dbReference>
<keyword evidence="2 4" id="KW-0238">DNA-binding</keyword>
<dbReference type="Proteomes" id="UP000244152">
    <property type="component" value="Unassembled WGS sequence"/>
</dbReference>
<dbReference type="GO" id="GO:0070063">
    <property type="term" value="F:RNA polymerase binding"/>
    <property type="evidence" value="ECO:0007669"/>
    <property type="project" value="InterPro"/>
</dbReference>
<keyword evidence="3 4" id="KW-0804">Transcription</keyword>
<reference evidence="8 9" key="1">
    <citation type="submission" date="2018-04" db="EMBL/GenBank/DDBJ databases">
        <title>Active sludge and wastewater microbial communities from Klosterneuburg, Austria.</title>
        <authorList>
            <person name="Wagner M."/>
        </authorList>
    </citation>
    <scope>NUCLEOTIDE SEQUENCE [LARGE SCALE GENOMIC DNA]</scope>
    <source>
        <strain evidence="8 9">Nl12</strain>
    </source>
</reference>
<dbReference type="Gene3D" id="3.10.50.30">
    <property type="entry name" value="Transcription elongation factor, GreA/GreB, C-terminal domain"/>
    <property type="match status" value="1"/>
</dbReference>
<evidence type="ECO:0000256" key="2">
    <source>
        <dbReference type="ARBA" id="ARBA00023125"/>
    </source>
</evidence>
<dbReference type="PANTHER" id="PTHR30437:SF6">
    <property type="entry name" value="TRANSCRIPTION ELONGATION FACTOR GREB"/>
    <property type="match status" value="1"/>
</dbReference>
<comment type="function">
    <text evidence="4">Necessary for efficient RNA polymerase transcription elongation past template-encoded arresting sites. The arresting sites in DNA have the property of trapping a certain fraction of elongating RNA polymerases that pass through, resulting in locked ternary complexes. Cleavage of the nascent transcript by cleavage factors such as GreA or GreB allows the resumption of elongation from the new 3'terminus. GreB releases sequences of up to 9 nucleotides in length.</text>
</comment>
<dbReference type="InterPro" id="IPR001437">
    <property type="entry name" value="Tscrpt_elong_fac_GreA/B_C"/>
</dbReference>
<dbReference type="Pfam" id="PF01272">
    <property type="entry name" value="GreA_GreB"/>
    <property type="match status" value="1"/>
</dbReference>
<dbReference type="RefSeq" id="WP_107762328.1">
    <property type="nucleotide sequence ID" value="NZ_QAOK01000014.1"/>
</dbReference>
<dbReference type="EMBL" id="QAOK01000014">
    <property type="protein sequence ID" value="PTQ80668.1"/>
    <property type="molecule type" value="Genomic_DNA"/>
</dbReference>
<dbReference type="Pfam" id="PF03449">
    <property type="entry name" value="GreA_GreB_N"/>
    <property type="match status" value="1"/>
</dbReference>
<dbReference type="GO" id="GO:0003677">
    <property type="term" value="F:DNA binding"/>
    <property type="evidence" value="ECO:0007669"/>
    <property type="project" value="UniProtKB-UniRule"/>
</dbReference>
<dbReference type="Gene3D" id="1.10.287.180">
    <property type="entry name" value="Transcription elongation factor, GreA/GreB, N-terminal domain"/>
    <property type="match status" value="1"/>
</dbReference>
<accession>A0A2T5IA27</accession>
<evidence type="ECO:0000259" key="6">
    <source>
        <dbReference type="Pfam" id="PF01272"/>
    </source>
</evidence>
<evidence type="ECO:0000256" key="4">
    <source>
        <dbReference type="HAMAP-Rule" id="MF_00930"/>
    </source>
</evidence>
<evidence type="ECO:0000256" key="1">
    <source>
        <dbReference type="ARBA" id="ARBA00023015"/>
    </source>
</evidence>
<dbReference type="GO" id="GO:0003746">
    <property type="term" value="F:translation elongation factor activity"/>
    <property type="evidence" value="ECO:0007669"/>
    <property type="project" value="UniProtKB-KW"/>
</dbReference>
<evidence type="ECO:0000259" key="7">
    <source>
        <dbReference type="Pfam" id="PF03449"/>
    </source>
</evidence>
<dbReference type="InterPro" id="IPR028624">
    <property type="entry name" value="Tscrpt_elong_fac_GreA/B"/>
</dbReference>
<dbReference type="NCBIfam" id="NF002506">
    <property type="entry name" value="PRK01885.1"/>
    <property type="match status" value="1"/>
</dbReference>
<feature type="domain" description="Transcription elongation factor GreA/GreB N-terminal" evidence="7">
    <location>
        <begin position="32"/>
        <end position="102"/>
    </location>
</feature>
<evidence type="ECO:0000256" key="3">
    <source>
        <dbReference type="ARBA" id="ARBA00023163"/>
    </source>
</evidence>
<dbReference type="AlphaFoldDB" id="A0A2T5IA27"/>
<sequence length="213" mass="23757">MSKAFTRESEPDDLDEEGNGDALPSLPSGAKNYITPEGHKRLMDEFLWLMNRERPQVTATVSWAAANGDRSENADYIYGKKRLREIDRRIRFLTRRLEMAEIIDPSTPREDETRIFFGATVTYANEKGEEKTVSIVGVNEIDTTRGYISWVSPLARTLIKAREGDVVTLHAPGGTEELEILEVRYQAIPMEPFGMGSGTGRAMAGSADNSTPQ</sequence>
<evidence type="ECO:0000313" key="8">
    <source>
        <dbReference type="EMBL" id="PTQ80668.1"/>
    </source>
</evidence>
<organism evidence="8 9">
    <name type="scientific">Nitrosospira multiformis</name>
    <dbReference type="NCBI Taxonomy" id="1231"/>
    <lineage>
        <taxon>Bacteria</taxon>
        <taxon>Pseudomonadati</taxon>
        <taxon>Pseudomonadota</taxon>
        <taxon>Betaproteobacteria</taxon>
        <taxon>Nitrosomonadales</taxon>
        <taxon>Nitrosomonadaceae</taxon>
        <taxon>Nitrosospira</taxon>
    </lineage>
</organism>